<gene>
    <name evidence="1" type="ORF">HeimAB125_14020</name>
</gene>
<dbReference type="EMBL" id="MEHH01000089">
    <property type="protein sequence ID" value="OLS31933.1"/>
    <property type="molecule type" value="Genomic_DNA"/>
</dbReference>
<sequence>MVKNWLFGKKRKEDADALATLKGQQNRLQAEARNLERQSDEQKILASKMLKAGNKAGARQALKRRAVFMKRLNTVHNTAMNLQAQIDSIQTATSTAETVKAMELGTKVVGEKIKTVSPERTERVMDSVMEQRDQIEMMTEALSDPSLSEGILDFEDDAAIDEQLAQLEAEMDLGTTTSLPDVSGLPSTPVGTGEKEEDTSELEAELEGLKKKMSEDKQ</sequence>
<accession>A0ACD6BA27</accession>
<comment type="caution">
    <text evidence="1">The sequence shown here is derived from an EMBL/GenBank/DDBJ whole genome shotgun (WGS) entry which is preliminary data.</text>
</comment>
<organism evidence="1">
    <name type="scientific">Candidatus Heimdallarchaeota archaeon AB_125</name>
    <dbReference type="NCBI Taxonomy" id="1841596"/>
    <lineage>
        <taxon>Archaea</taxon>
        <taxon>Promethearchaeati</taxon>
        <taxon>Candidatus Heimdallarchaeota</taxon>
    </lineage>
</organism>
<evidence type="ECO:0000313" key="1">
    <source>
        <dbReference type="EMBL" id="OLS31933.1"/>
    </source>
</evidence>
<keyword evidence="2 3" id="KW-0002">3D-structure</keyword>
<proteinExistence type="evidence at protein level"/>
<accession>A0A1Q9PC98</accession>
<reference evidence="1" key="1">
    <citation type="journal article" date="2017" name="Nature">
        <title>Asgard archaea illuminate the origin of eukaryotic cellular complexity.</title>
        <authorList>
            <person name="Zaremba-Niedzwiedzka K."/>
            <person name="Caceres E.F."/>
            <person name="Saw J.H."/>
            <person name="Backstrom D."/>
            <person name="Juzokaite L."/>
            <person name="Vancaester E."/>
            <person name="Seitz K.W."/>
            <person name="Anantharaman K."/>
            <person name="Starnawski P."/>
            <person name="Kjeldsen K.U."/>
            <person name="Scott M.B."/>
            <person name="Nunoura T."/>
            <person name="Banfield J.F."/>
            <person name="Schramm A."/>
            <person name="Baker B.J."/>
            <person name="Spang A."/>
            <person name="Ettema T.J.G."/>
        </authorList>
    </citation>
    <scope>NUCLEOTIDE SEQUENCE</scope>
    <source>
        <strain evidence="1">AB_125</strain>
    </source>
</reference>
<dbReference type="PDB" id="9FTL">
    <property type="method" value="EM"/>
    <property type="resolution" value="2.91 A"/>
    <property type="chains" value="A/a=1-218"/>
</dbReference>
<evidence type="ECO:0007829" key="3">
    <source>
        <dbReference type="PDB" id="9FTM"/>
    </source>
</evidence>
<dbReference type="PDB" id="9FTM">
    <property type="method" value="EM"/>
    <property type="resolution" value="6.50 A"/>
    <property type="chains" value="A/B/D/F/G/H/I/K=1-218"/>
</dbReference>
<name>A0ACD6BA27_9ARCH</name>
<protein>
    <submittedName>
        <fullName evidence="1">Uncharacterized protein</fullName>
    </submittedName>
</protein>
<evidence type="ECO:0007829" key="2">
    <source>
        <dbReference type="PDB" id="9FTL"/>
    </source>
</evidence>